<dbReference type="InterPro" id="IPR000629">
    <property type="entry name" value="RNA-helicase_DEAD-box_CS"/>
</dbReference>
<evidence type="ECO:0000256" key="8">
    <source>
        <dbReference type="SAM" id="MobiDB-lite"/>
    </source>
</evidence>
<dbReference type="Pfam" id="PF00271">
    <property type="entry name" value="Helicase_C"/>
    <property type="match status" value="1"/>
</dbReference>
<dbReference type="PROSITE" id="PS51195">
    <property type="entry name" value="Q_MOTIF"/>
    <property type="match status" value="1"/>
</dbReference>
<dbReference type="InterPro" id="IPR014001">
    <property type="entry name" value="Helicase_ATP-bd"/>
</dbReference>
<dbReference type="InterPro" id="IPR050079">
    <property type="entry name" value="DEAD_box_RNA_helicase"/>
</dbReference>
<dbReference type="PROSITE" id="PS51192">
    <property type="entry name" value="HELICASE_ATP_BIND_1"/>
    <property type="match status" value="1"/>
</dbReference>
<dbReference type="CDD" id="cd00268">
    <property type="entry name" value="DEADc"/>
    <property type="match status" value="1"/>
</dbReference>
<feature type="domain" description="Helicase C-terminal" evidence="10">
    <location>
        <begin position="231"/>
        <end position="377"/>
    </location>
</feature>
<feature type="domain" description="Helicase ATP-binding" evidence="9">
    <location>
        <begin position="32"/>
        <end position="206"/>
    </location>
</feature>
<accession>A0A915YBV0</accession>
<evidence type="ECO:0000256" key="5">
    <source>
        <dbReference type="ARBA" id="ARBA00038437"/>
    </source>
</evidence>
<dbReference type="PROSITE" id="PS00039">
    <property type="entry name" value="DEAD_ATP_HELICASE"/>
    <property type="match status" value="1"/>
</dbReference>
<organism evidence="12 13">
    <name type="scientific">Aureispira anguillae</name>
    <dbReference type="NCBI Taxonomy" id="2864201"/>
    <lineage>
        <taxon>Bacteria</taxon>
        <taxon>Pseudomonadati</taxon>
        <taxon>Bacteroidota</taxon>
        <taxon>Saprospiria</taxon>
        <taxon>Saprospirales</taxon>
        <taxon>Saprospiraceae</taxon>
        <taxon>Aureispira</taxon>
    </lineage>
</organism>
<dbReference type="SMART" id="SM00490">
    <property type="entry name" value="HELICc"/>
    <property type="match status" value="1"/>
</dbReference>
<evidence type="ECO:0000256" key="1">
    <source>
        <dbReference type="ARBA" id="ARBA00022741"/>
    </source>
</evidence>
<keyword evidence="4 7" id="KW-0067">ATP-binding</keyword>
<dbReference type="InterPro" id="IPR001650">
    <property type="entry name" value="Helicase_C-like"/>
</dbReference>
<evidence type="ECO:0000259" key="11">
    <source>
        <dbReference type="PROSITE" id="PS51195"/>
    </source>
</evidence>
<keyword evidence="3 7" id="KW-0347">Helicase</keyword>
<dbReference type="CDD" id="cd18787">
    <property type="entry name" value="SF2_C_DEAD"/>
    <property type="match status" value="1"/>
</dbReference>
<dbReference type="AlphaFoldDB" id="A0A915YBV0"/>
<comment type="similarity">
    <text evidence="5 7">Belongs to the DEAD box helicase family.</text>
</comment>
<keyword evidence="1 7" id="KW-0547">Nucleotide-binding</keyword>
<dbReference type="PROSITE" id="PS51194">
    <property type="entry name" value="HELICASE_CTER"/>
    <property type="match status" value="1"/>
</dbReference>
<dbReference type="InterPro" id="IPR011545">
    <property type="entry name" value="DEAD/DEAH_box_helicase_dom"/>
</dbReference>
<gene>
    <name evidence="12" type="ORF">AsAng_0009230</name>
</gene>
<feature type="short sequence motif" description="Q motif" evidence="6">
    <location>
        <begin position="1"/>
        <end position="29"/>
    </location>
</feature>
<evidence type="ECO:0000259" key="10">
    <source>
        <dbReference type="PROSITE" id="PS51194"/>
    </source>
</evidence>
<dbReference type="InterPro" id="IPR014014">
    <property type="entry name" value="RNA_helicase_DEAD_Q_motif"/>
</dbReference>
<reference evidence="12" key="1">
    <citation type="submission" date="2022-09" db="EMBL/GenBank/DDBJ databases">
        <title>Aureispira anguillicida sp. nov., isolated from Leptocephalus of Japanese eel Anguilla japonica.</title>
        <authorList>
            <person name="Yuasa K."/>
            <person name="Mekata T."/>
            <person name="Ikunari K."/>
        </authorList>
    </citation>
    <scope>NUCLEOTIDE SEQUENCE</scope>
    <source>
        <strain evidence="12">EL160426</strain>
    </source>
</reference>
<keyword evidence="13" id="KW-1185">Reference proteome</keyword>
<dbReference type="PANTHER" id="PTHR47959:SF13">
    <property type="entry name" value="ATP-DEPENDENT RNA HELICASE RHLE"/>
    <property type="match status" value="1"/>
</dbReference>
<dbReference type="GO" id="GO:0003676">
    <property type="term" value="F:nucleic acid binding"/>
    <property type="evidence" value="ECO:0007669"/>
    <property type="project" value="InterPro"/>
</dbReference>
<sequence>MTFEELELDYDLLDALDYMGFVNATPIQEQAIPLILEGQDLIACAQTGTGKTAAFILPILNKLAENPTPQTNTLVICPTRELAIQIEKQVQGFAYFVGVSSIAVYGGSGGDDFAQQKRALTQGSNIIVATPGKLISHLNLGYVKFENVEHLILDEADRMLDMGFLEDIQKIISYLPKKRQNLMFSATMAPKIRTLANQILTKPQTINIALDKPAEGVLQAAYLTYDHQKTPLIHSLLADKPEYERILIFTSTKRKVFDIVRSLRKEGYSVAGISSDLDQDSREKVLLEFKQKTVRILVATDILSRGVDIKDINLVINYDVPGDAADYVHRVGRTARASTTGVALTLVNEDDMYKFSRIEKLIESKIPQIRLPQALGDGPEYKLRGGGRKKKYNNKNKNANRSKGTNYRKKTGNRNSKNKSQKTKNK</sequence>
<keyword evidence="2 7" id="KW-0378">Hydrolase</keyword>
<dbReference type="InterPro" id="IPR027417">
    <property type="entry name" value="P-loop_NTPase"/>
</dbReference>
<dbReference type="InterPro" id="IPR044742">
    <property type="entry name" value="DEAD/DEAH_RhlB"/>
</dbReference>
<dbReference type="GO" id="GO:0005829">
    <property type="term" value="C:cytosol"/>
    <property type="evidence" value="ECO:0007669"/>
    <property type="project" value="TreeGrafter"/>
</dbReference>
<feature type="compositionally biased region" description="Basic residues" evidence="8">
    <location>
        <begin position="385"/>
        <end position="426"/>
    </location>
</feature>
<dbReference type="PANTHER" id="PTHR47959">
    <property type="entry name" value="ATP-DEPENDENT RNA HELICASE RHLE-RELATED"/>
    <property type="match status" value="1"/>
</dbReference>
<evidence type="ECO:0000259" key="9">
    <source>
        <dbReference type="PROSITE" id="PS51192"/>
    </source>
</evidence>
<evidence type="ECO:0000256" key="3">
    <source>
        <dbReference type="ARBA" id="ARBA00022806"/>
    </source>
</evidence>
<evidence type="ECO:0000256" key="6">
    <source>
        <dbReference type="PROSITE-ProRule" id="PRU00552"/>
    </source>
</evidence>
<dbReference type="EMBL" id="AP026867">
    <property type="protein sequence ID" value="BDS10215.1"/>
    <property type="molecule type" value="Genomic_DNA"/>
</dbReference>
<dbReference type="Pfam" id="PF00270">
    <property type="entry name" value="DEAD"/>
    <property type="match status" value="1"/>
</dbReference>
<evidence type="ECO:0000313" key="12">
    <source>
        <dbReference type="EMBL" id="BDS10215.1"/>
    </source>
</evidence>
<dbReference type="GO" id="GO:0016787">
    <property type="term" value="F:hydrolase activity"/>
    <property type="evidence" value="ECO:0007669"/>
    <property type="project" value="UniProtKB-KW"/>
</dbReference>
<protein>
    <submittedName>
        <fullName evidence="12">DEAD/DEAH box helicase</fullName>
    </submittedName>
</protein>
<dbReference type="SUPFAM" id="SSF52540">
    <property type="entry name" value="P-loop containing nucleoside triphosphate hydrolases"/>
    <property type="match status" value="2"/>
</dbReference>
<evidence type="ECO:0000256" key="4">
    <source>
        <dbReference type="ARBA" id="ARBA00022840"/>
    </source>
</evidence>
<evidence type="ECO:0000256" key="7">
    <source>
        <dbReference type="RuleBase" id="RU000492"/>
    </source>
</evidence>
<evidence type="ECO:0000256" key="2">
    <source>
        <dbReference type="ARBA" id="ARBA00022801"/>
    </source>
</evidence>
<dbReference type="GO" id="GO:0003724">
    <property type="term" value="F:RNA helicase activity"/>
    <property type="evidence" value="ECO:0007669"/>
    <property type="project" value="InterPro"/>
</dbReference>
<name>A0A915YBV0_9BACT</name>
<dbReference type="GO" id="GO:0005524">
    <property type="term" value="F:ATP binding"/>
    <property type="evidence" value="ECO:0007669"/>
    <property type="project" value="UniProtKB-KW"/>
</dbReference>
<evidence type="ECO:0000313" key="13">
    <source>
        <dbReference type="Proteomes" id="UP001060919"/>
    </source>
</evidence>
<dbReference type="Gene3D" id="3.40.50.300">
    <property type="entry name" value="P-loop containing nucleotide triphosphate hydrolases"/>
    <property type="match status" value="2"/>
</dbReference>
<dbReference type="RefSeq" id="WP_264791544.1">
    <property type="nucleotide sequence ID" value="NZ_AP026867.1"/>
</dbReference>
<dbReference type="KEGG" id="aup:AsAng_0009230"/>
<dbReference type="Proteomes" id="UP001060919">
    <property type="component" value="Chromosome"/>
</dbReference>
<proteinExistence type="inferred from homology"/>
<feature type="domain" description="DEAD-box RNA helicase Q" evidence="11">
    <location>
        <begin position="1"/>
        <end position="29"/>
    </location>
</feature>
<feature type="region of interest" description="Disordered" evidence="8">
    <location>
        <begin position="377"/>
        <end position="426"/>
    </location>
</feature>
<dbReference type="SMART" id="SM00487">
    <property type="entry name" value="DEXDc"/>
    <property type="match status" value="1"/>
</dbReference>